<dbReference type="PROSITE" id="PS51819">
    <property type="entry name" value="VOC"/>
    <property type="match status" value="1"/>
</dbReference>
<dbReference type="InterPro" id="IPR004360">
    <property type="entry name" value="Glyas_Fos-R_dOase_dom"/>
</dbReference>
<accession>A0A382SY36</accession>
<gene>
    <name evidence="2" type="ORF">METZ01_LOCUS366932</name>
</gene>
<feature type="domain" description="VOC" evidence="1">
    <location>
        <begin position="4"/>
        <end position="131"/>
    </location>
</feature>
<name>A0A382SY36_9ZZZZ</name>
<dbReference type="Pfam" id="PF00903">
    <property type="entry name" value="Glyoxalase"/>
    <property type="match status" value="1"/>
</dbReference>
<dbReference type="InterPro" id="IPR029068">
    <property type="entry name" value="Glyas_Bleomycin-R_OHBP_Dase"/>
</dbReference>
<evidence type="ECO:0000259" key="1">
    <source>
        <dbReference type="PROSITE" id="PS51819"/>
    </source>
</evidence>
<organism evidence="2">
    <name type="scientific">marine metagenome</name>
    <dbReference type="NCBI Taxonomy" id="408172"/>
    <lineage>
        <taxon>unclassified sequences</taxon>
        <taxon>metagenomes</taxon>
        <taxon>ecological metagenomes</taxon>
    </lineage>
</organism>
<evidence type="ECO:0000313" key="2">
    <source>
        <dbReference type="EMBL" id="SVD14078.1"/>
    </source>
</evidence>
<reference evidence="2" key="1">
    <citation type="submission" date="2018-05" db="EMBL/GenBank/DDBJ databases">
        <authorList>
            <person name="Lanie J.A."/>
            <person name="Ng W.-L."/>
            <person name="Kazmierczak K.M."/>
            <person name="Andrzejewski T.M."/>
            <person name="Davidsen T.M."/>
            <person name="Wayne K.J."/>
            <person name="Tettelin H."/>
            <person name="Glass J.I."/>
            <person name="Rusch D."/>
            <person name="Podicherti R."/>
            <person name="Tsui H.-C.T."/>
            <person name="Winkler M.E."/>
        </authorList>
    </citation>
    <scope>NUCLEOTIDE SEQUENCE</scope>
</reference>
<dbReference type="EMBL" id="UINC01132024">
    <property type="protein sequence ID" value="SVD14078.1"/>
    <property type="molecule type" value="Genomic_DNA"/>
</dbReference>
<sequence length="138" mass="15392">MAGKLRHLALSVPDRYAAAEFYEKIFEMDRMAENEAPDAKVIYLSDGVMSIALIEYQSDMAAGKETSRDGTGKEFIGIHHMGFWVDDVNKTQSRINSNGGTYMMGETGSGKGFYEIKYRDPSNIIFDITDSGWLGSKK</sequence>
<protein>
    <recommendedName>
        <fullName evidence="1">VOC domain-containing protein</fullName>
    </recommendedName>
</protein>
<proteinExistence type="predicted"/>
<dbReference type="SUPFAM" id="SSF54593">
    <property type="entry name" value="Glyoxalase/Bleomycin resistance protein/Dihydroxybiphenyl dioxygenase"/>
    <property type="match status" value="1"/>
</dbReference>
<dbReference type="InterPro" id="IPR037523">
    <property type="entry name" value="VOC_core"/>
</dbReference>
<dbReference type="Gene3D" id="3.10.180.10">
    <property type="entry name" value="2,3-Dihydroxybiphenyl 1,2-Dioxygenase, domain 1"/>
    <property type="match status" value="1"/>
</dbReference>
<dbReference type="CDD" id="cd06587">
    <property type="entry name" value="VOC"/>
    <property type="match status" value="1"/>
</dbReference>
<dbReference type="AlphaFoldDB" id="A0A382SY36"/>